<reference evidence="1" key="1">
    <citation type="submission" date="2019-08" db="EMBL/GenBank/DDBJ databases">
        <authorList>
            <person name="Kucharzyk K."/>
            <person name="Murdoch R.W."/>
            <person name="Higgins S."/>
            <person name="Loffler F."/>
        </authorList>
    </citation>
    <scope>NUCLEOTIDE SEQUENCE</scope>
</reference>
<sequence length="45" mass="4919">MTKDELLELLKARKAFIAQCARPGKADEGLRMHPRAASPCARVAP</sequence>
<protein>
    <submittedName>
        <fullName evidence="1">Uncharacterized protein</fullName>
    </submittedName>
</protein>
<proteinExistence type="predicted"/>
<name>A0A644X6I0_9ZZZZ</name>
<organism evidence="1">
    <name type="scientific">bioreactor metagenome</name>
    <dbReference type="NCBI Taxonomy" id="1076179"/>
    <lineage>
        <taxon>unclassified sequences</taxon>
        <taxon>metagenomes</taxon>
        <taxon>ecological metagenomes</taxon>
    </lineage>
</organism>
<comment type="caution">
    <text evidence="1">The sequence shown here is derived from an EMBL/GenBank/DDBJ whole genome shotgun (WGS) entry which is preliminary data.</text>
</comment>
<dbReference type="EMBL" id="VSSQ01001608">
    <property type="protein sequence ID" value="MPM09764.1"/>
    <property type="molecule type" value="Genomic_DNA"/>
</dbReference>
<evidence type="ECO:0000313" key="1">
    <source>
        <dbReference type="EMBL" id="MPM09764.1"/>
    </source>
</evidence>
<accession>A0A644X6I0</accession>
<dbReference type="AlphaFoldDB" id="A0A644X6I0"/>
<gene>
    <name evidence="1" type="ORF">SDC9_56087</name>
</gene>